<dbReference type="STRING" id="301967.A6E15_07015"/>
<dbReference type="OrthoDB" id="185492at2157"/>
<evidence type="ECO:0008006" key="3">
    <source>
        <dbReference type="Google" id="ProtNLM"/>
    </source>
</evidence>
<gene>
    <name evidence="1" type="ORF">A6E15_07015</name>
</gene>
<protein>
    <recommendedName>
        <fullName evidence="3">Transcriptional regulator</fullName>
    </recommendedName>
</protein>
<proteinExistence type="predicted"/>
<dbReference type="SUPFAM" id="SSF46785">
    <property type="entry name" value="Winged helix' DNA-binding domain"/>
    <property type="match status" value="1"/>
</dbReference>
<evidence type="ECO:0000313" key="2">
    <source>
        <dbReference type="Proteomes" id="UP000189370"/>
    </source>
</evidence>
<accession>A0A1S8AWM6</accession>
<reference evidence="2" key="1">
    <citation type="submission" date="2016-04" db="EMBL/GenBank/DDBJ databases">
        <authorList>
            <person name="Chen S.-C."/>
            <person name="Lai M.-C."/>
        </authorList>
    </citation>
    <scope>NUCLEOTIDE SEQUENCE [LARGE SCALE GENOMIC DNA]</scope>
    <source>
        <strain evidence="2">AB14</strain>
    </source>
</reference>
<dbReference type="Proteomes" id="UP000189370">
    <property type="component" value="Unassembled WGS sequence"/>
</dbReference>
<dbReference type="AlphaFoldDB" id="A0A1S8AWM6"/>
<keyword evidence="2" id="KW-1185">Reference proteome</keyword>
<dbReference type="InterPro" id="IPR036390">
    <property type="entry name" value="WH_DNA-bd_sf"/>
</dbReference>
<organism evidence="1 2">
    <name type="scientific">Natrinema saccharevitans</name>
    <dbReference type="NCBI Taxonomy" id="301967"/>
    <lineage>
        <taxon>Archaea</taxon>
        <taxon>Methanobacteriati</taxon>
        <taxon>Methanobacteriota</taxon>
        <taxon>Stenosarchaea group</taxon>
        <taxon>Halobacteria</taxon>
        <taxon>Halobacteriales</taxon>
        <taxon>Natrialbaceae</taxon>
        <taxon>Natrinema</taxon>
    </lineage>
</organism>
<name>A0A1S8AWM6_9EURY</name>
<comment type="caution">
    <text evidence="1">The sequence shown here is derived from an EMBL/GenBank/DDBJ whole genome shotgun (WGS) entry which is preliminary data.</text>
</comment>
<dbReference type="RefSeq" id="WP_076145040.1">
    <property type="nucleotide sequence ID" value="NZ_LWLN01000001.1"/>
</dbReference>
<dbReference type="InterPro" id="IPR036388">
    <property type="entry name" value="WH-like_DNA-bd_sf"/>
</dbReference>
<evidence type="ECO:0000313" key="1">
    <source>
        <dbReference type="EMBL" id="OLZ40754.1"/>
    </source>
</evidence>
<sequence length="116" mass="12223">MLPTDDSDTLLSTDDVLAAVDAIGDREQFAVAYAVYAHPDDGVTVPEIAAELDRGEAAIEPAIDALVDGGVLAERMLCLVDPSVDGPEYELTEFGRLLLEEGVLAAFDTAATVEDL</sequence>
<dbReference type="EMBL" id="LWLN01000001">
    <property type="protein sequence ID" value="OLZ40754.1"/>
    <property type="molecule type" value="Genomic_DNA"/>
</dbReference>
<dbReference type="Gene3D" id="1.10.10.10">
    <property type="entry name" value="Winged helix-like DNA-binding domain superfamily/Winged helix DNA-binding domain"/>
    <property type="match status" value="1"/>
</dbReference>